<keyword evidence="3" id="KW-0479">Metal-binding</keyword>
<keyword evidence="2" id="KW-0949">S-adenosyl-L-methionine</keyword>
<protein>
    <submittedName>
        <fullName evidence="7">Uncharacterized protein</fullName>
    </submittedName>
</protein>
<dbReference type="NCBIfam" id="TIGR04085">
    <property type="entry name" value="rSAM_more_4Fe4S"/>
    <property type="match status" value="1"/>
</dbReference>
<comment type="cofactor">
    <cofactor evidence="1">
        <name>[4Fe-4S] cluster</name>
        <dbReference type="ChEBI" id="CHEBI:49883"/>
    </cofactor>
</comment>
<reference evidence="7 8" key="1">
    <citation type="submission" date="2016-11" db="EMBL/GenBank/DDBJ databases">
        <authorList>
            <person name="Jaros S."/>
            <person name="Januszkiewicz K."/>
            <person name="Wedrychowicz H."/>
        </authorList>
    </citation>
    <scope>NUCLEOTIDE SEQUENCE [LARGE SCALE GENOMIC DNA]</scope>
    <source>
        <strain evidence="7 8">DSM 44523</strain>
    </source>
</reference>
<dbReference type="CDD" id="cd01335">
    <property type="entry name" value="Radical_SAM"/>
    <property type="match status" value="1"/>
</dbReference>
<sequence length="509" mass="56253">MRVSSYVIGAPLTDERFYLLLHGIRGSLDKVPARIGDYLVAHRGGEVVSPPWDRDGPTHAHLTERGYLTDLPEEGERQLLVDVATALHNAALSLRPPTFFFIPAYTCNLRCPYCFQPHEMHAGKGVYAKLMSREQVDDAFRVIDRFDRPGAMAEHLDLPREEPGTADRRTTARSALGLFGGEPLQDQTRDIVGHIARRAGERGATLRAITNGVRLDLFTDLLGPDGLAELQITLDGMADLHDRRRIGPRFRKTFQRIVDNIDLALGRGVRVMVRINVDRSNADELAEMNGFFLERGWGDHPAFSAEAAVVTGQAGGETLVTRPELVEMLSAIRADQDSCVAGYEGYAQSVLSRALAGNYPFTQVANCGAETGMLMFDPRGDLYACWDEVGIAEHRVGTYHGGALRLDHEVARAWLSRFPGAIDQCSRCPYALIHTSGCAKHARDTSGSLFAAACEGFQSYFPRSLAATYEEVERRLLGAAEWPDPRPATRHLPIVDVTNGRTRHSEMRC</sequence>
<name>A0A1M5FMN4_STRHI</name>
<dbReference type="AlphaFoldDB" id="A0A1M5FMN4"/>
<evidence type="ECO:0000256" key="5">
    <source>
        <dbReference type="ARBA" id="ARBA00023014"/>
    </source>
</evidence>
<evidence type="ECO:0000313" key="8">
    <source>
        <dbReference type="Proteomes" id="UP000184501"/>
    </source>
</evidence>
<dbReference type="Proteomes" id="UP000184501">
    <property type="component" value="Unassembled WGS sequence"/>
</dbReference>
<dbReference type="InterPro" id="IPR023867">
    <property type="entry name" value="Sulphatase_maturase_rSAM"/>
</dbReference>
<evidence type="ECO:0000313" key="7">
    <source>
        <dbReference type="EMBL" id="SHF92689.1"/>
    </source>
</evidence>
<evidence type="ECO:0000256" key="1">
    <source>
        <dbReference type="ARBA" id="ARBA00001966"/>
    </source>
</evidence>
<dbReference type="SUPFAM" id="SSF102114">
    <property type="entry name" value="Radical SAM enzymes"/>
    <property type="match status" value="1"/>
</dbReference>
<proteinExistence type="inferred from homology"/>
<dbReference type="PANTHER" id="PTHR43273:SF3">
    <property type="entry name" value="ANAEROBIC SULFATASE-MATURATING ENZYME HOMOLOG ASLB-RELATED"/>
    <property type="match status" value="1"/>
</dbReference>
<dbReference type="Gene3D" id="3.20.20.70">
    <property type="entry name" value="Aldolase class I"/>
    <property type="match status" value="1"/>
</dbReference>
<dbReference type="InterPro" id="IPR023885">
    <property type="entry name" value="4Fe4S-binding_SPASM_dom"/>
</dbReference>
<comment type="similarity">
    <text evidence="6">Belongs to the radical SAM superfamily. Anaerobic sulfatase-maturating enzyme family.</text>
</comment>
<accession>A0A1M5FMN4</accession>
<keyword evidence="4" id="KW-0408">Iron</keyword>
<dbReference type="PANTHER" id="PTHR43273">
    <property type="entry name" value="ANAEROBIC SULFATASE-MATURATING ENZYME HOMOLOG ASLB-RELATED"/>
    <property type="match status" value="1"/>
</dbReference>
<dbReference type="GO" id="GO:0046872">
    <property type="term" value="F:metal ion binding"/>
    <property type="evidence" value="ECO:0007669"/>
    <property type="project" value="UniProtKB-KW"/>
</dbReference>
<evidence type="ECO:0000256" key="6">
    <source>
        <dbReference type="ARBA" id="ARBA00023601"/>
    </source>
</evidence>
<keyword evidence="8" id="KW-1185">Reference proteome</keyword>
<dbReference type="InterPro" id="IPR007197">
    <property type="entry name" value="rSAM"/>
</dbReference>
<dbReference type="STRING" id="2017.SAMN05444320_105505"/>
<dbReference type="UniPathway" id="UPA00782"/>
<organism evidence="7 8">
    <name type="scientific">Streptoalloteichus hindustanus</name>
    <dbReference type="NCBI Taxonomy" id="2017"/>
    <lineage>
        <taxon>Bacteria</taxon>
        <taxon>Bacillati</taxon>
        <taxon>Actinomycetota</taxon>
        <taxon>Actinomycetes</taxon>
        <taxon>Pseudonocardiales</taxon>
        <taxon>Pseudonocardiaceae</taxon>
        <taxon>Streptoalloteichus</taxon>
    </lineage>
</organism>
<dbReference type="SFLD" id="SFLDS00029">
    <property type="entry name" value="Radical_SAM"/>
    <property type="match status" value="1"/>
</dbReference>
<evidence type="ECO:0000256" key="2">
    <source>
        <dbReference type="ARBA" id="ARBA00022691"/>
    </source>
</evidence>
<gene>
    <name evidence="7" type="ORF">SAMN05444320_105505</name>
</gene>
<dbReference type="EMBL" id="FQVN01000005">
    <property type="protein sequence ID" value="SHF92689.1"/>
    <property type="molecule type" value="Genomic_DNA"/>
</dbReference>
<dbReference type="InterPro" id="IPR058240">
    <property type="entry name" value="rSAM_sf"/>
</dbReference>
<dbReference type="GO" id="GO:0016491">
    <property type="term" value="F:oxidoreductase activity"/>
    <property type="evidence" value="ECO:0007669"/>
    <property type="project" value="InterPro"/>
</dbReference>
<dbReference type="InterPro" id="IPR013785">
    <property type="entry name" value="Aldolase_TIM"/>
</dbReference>
<evidence type="ECO:0000256" key="4">
    <source>
        <dbReference type="ARBA" id="ARBA00023004"/>
    </source>
</evidence>
<keyword evidence="5" id="KW-0411">Iron-sulfur</keyword>
<dbReference type="GO" id="GO:0051536">
    <property type="term" value="F:iron-sulfur cluster binding"/>
    <property type="evidence" value="ECO:0007669"/>
    <property type="project" value="UniProtKB-KW"/>
</dbReference>
<evidence type="ECO:0000256" key="3">
    <source>
        <dbReference type="ARBA" id="ARBA00022723"/>
    </source>
</evidence>